<evidence type="ECO:0000256" key="1">
    <source>
        <dbReference type="ARBA" id="ARBA00004162"/>
    </source>
</evidence>
<name>A0A1H5TJW6_9GAMM</name>
<evidence type="ECO:0000256" key="3">
    <source>
        <dbReference type="ARBA" id="ARBA00022475"/>
    </source>
</evidence>
<evidence type="ECO:0000256" key="4">
    <source>
        <dbReference type="ARBA" id="ARBA00022692"/>
    </source>
</evidence>
<dbReference type="InterPro" id="IPR003400">
    <property type="entry name" value="ExbD"/>
</dbReference>
<evidence type="ECO:0000313" key="9">
    <source>
        <dbReference type="EMBL" id="SEF62381.1"/>
    </source>
</evidence>
<evidence type="ECO:0000313" key="10">
    <source>
        <dbReference type="Proteomes" id="UP000236745"/>
    </source>
</evidence>
<keyword evidence="7" id="KW-0813">Transport</keyword>
<reference evidence="9 10" key="1">
    <citation type="submission" date="2016-10" db="EMBL/GenBank/DDBJ databases">
        <authorList>
            <person name="de Groot N.N."/>
        </authorList>
    </citation>
    <scope>NUCLEOTIDE SEQUENCE [LARGE SCALE GENOMIC DNA]</scope>
    <source>
        <strain evidence="9 10">DSM 22012</strain>
    </source>
</reference>
<comment type="subcellular location">
    <subcellularLocation>
        <location evidence="1">Cell membrane</location>
        <topology evidence="1">Single-pass membrane protein</topology>
    </subcellularLocation>
    <subcellularLocation>
        <location evidence="7">Cell membrane</location>
        <topology evidence="7">Single-pass type II membrane protein</topology>
    </subcellularLocation>
</comment>
<evidence type="ECO:0000256" key="7">
    <source>
        <dbReference type="RuleBase" id="RU003879"/>
    </source>
</evidence>
<dbReference type="GO" id="GO:0022857">
    <property type="term" value="F:transmembrane transporter activity"/>
    <property type="evidence" value="ECO:0007669"/>
    <property type="project" value="InterPro"/>
</dbReference>
<dbReference type="GO" id="GO:0005886">
    <property type="term" value="C:plasma membrane"/>
    <property type="evidence" value="ECO:0007669"/>
    <property type="project" value="UniProtKB-SubCell"/>
</dbReference>
<dbReference type="Pfam" id="PF02472">
    <property type="entry name" value="ExbD"/>
    <property type="match status" value="1"/>
</dbReference>
<comment type="similarity">
    <text evidence="2 7">Belongs to the ExbD/TolR family.</text>
</comment>
<dbReference type="EMBL" id="FNVQ01000001">
    <property type="protein sequence ID" value="SEF62381.1"/>
    <property type="molecule type" value="Genomic_DNA"/>
</dbReference>
<evidence type="ECO:0000256" key="5">
    <source>
        <dbReference type="ARBA" id="ARBA00022989"/>
    </source>
</evidence>
<keyword evidence="6 8" id="KW-0472">Membrane</keyword>
<gene>
    <name evidence="9" type="ORF">SAMN05444390_10181</name>
</gene>
<dbReference type="PANTHER" id="PTHR30558">
    <property type="entry name" value="EXBD MEMBRANE COMPONENT OF PMF-DRIVEN MACROMOLECULE IMPORT SYSTEM"/>
    <property type="match status" value="1"/>
</dbReference>
<keyword evidence="7" id="KW-0653">Protein transport</keyword>
<keyword evidence="3" id="KW-1003">Cell membrane</keyword>
<keyword evidence="4 7" id="KW-0812">Transmembrane</keyword>
<dbReference type="RefSeq" id="WP_104001113.1">
    <property type="nucleotide sequence ID" value="NZ_FNVQ01000001.1"/>
</dbReference>
<keyword evidence="5 8" id="KW-1133">Transmembrane helix</keyword>
<dbReference type="Proteomes" id="UP000236745">
    <property type="component" value="Unassembled WGS sequence"/>
</dbReference>
<evidence type="ECO:0000256" key="8">
    <source>
        <dbReference type="SAM" id="Phobius"/>
    </source>
</evidence>
<organism evidence="9 10">
    <name type="scientific">Marinobacterium lutimaris</name>
    <dbReference type="NCBI Taxonomy" id="568106"/>
    <lineage>
        <taxon>Bacteria</taxon>
        <taxon>Pseudomonadati</taxon>
        <taxon>Pseudomonadota</taxon>
        <taxon>Gammaproteobacteria</taxon>
        <taxon>Oceanospirillales</taxon>
        <taxon>Oceanospirillaceae</taxon>
        <taxon>Marinobacterium</taxon>
    </lineage>
</organism>
<protein>
    <submittedName>
        <fullName evidence="9">Biopolymer transport protein ExbD</fullName>
    </submittedName>
</protein>
<evidence type="ECO:0000256" key="2">
    <source>
        <dbReference type="ARBA" id="ARBA00005811"/>
    </source>
</evidence>
<accession>A0A1H5TJW6</accession>
<dbReference type="GO" id="GO:0015031">
    <property type="term" value="P:protein transport"/>
    <property type="evidence" value="ECO:0007669"/>
    <property type="project" value="UniProtKB-KW"/>
</dbReference>
<dbReference type="OrthoDB" id="6121303at2"/>
<evidence type="ECO:0000256" key="6">
    <source>
        <dbReference type="ARBA" id="ARBA00023136"/>
    </source>
</evidence>
<keyword evidence="10" id="KW-1185">Reference proteome</keyword>
<sequence>MLLDVGTTRKPAKISLTPLIDVVFILLLFFMLTSSFMQWRQMDLPIPTASETPAQESEVVTLRLLNNGGDVSIDDNRFNILAAGVPADLLGDNGSLIAIEAEEGVSTQALVKLVDQLRLAGAEKVSLAGVLQ</sequence>
<proteinExistence type="inferred from homology"/>
<feature type="transmembrane region" description="Helical" evidence="8">
    <location>
        <begin position="12"/>
        <end position="32"/>
    </location>
</feature>
<dbReference type="AlphaFoldDB" id="A0A1H5TJW6"/>